<reference evidence="1 2" key="1">
    <citation type="submission" date="2017-03" db="EMBL/GenBank/DDBJ databases">
        <title>Genomes of endolithic fungi from Antarctica.</title>
        <authorList>
            <person name="Coleine C."/>
            <person name="Masonjones S."/>
            <person name="Stajich J.E."/>
        </authorList>
    </citation>
    <scope>NUCLEOTIDE SEQUENCE [LARGE SCALE GENOMIC DNA]</scope>
    <source>
        <strain evidence="1 2">CCFEE 5187</strain>
    </source>
</reference>
<gene>
    <name evidence="1" type="ORF">B0A49_06598</name>
</gene>
<feature type="non-terminal residue" evidence="1">
    <location>
        <position position="81"/>
    </location>
</feature>
<organism evidence="1 2">
    <name type="scientific">Cryomyces minteri</name>
    <dbReference type="NCBI Taxonomy" id="331657"/>
    <lineage>
        <taxon>Eukaryota</taxon>
        <taxon>Fungi</taxon>
        <taxon>Dikarya</taxon>
        <taxon>Ascomycota</taxon>
        <taxon>Pezizomycotina</taxon>
        <taxon>Dothideomycetes</taxon>
        <taxon>Dothideomycetes incertae sedis</taxon>
        <taxon>Cryomyces</taxon>
    </lineage>
</organism>
<protein>
    <submittedName>
        <fullName evidence="1">Uncharacterized protein</fullName>
    </submittedName>
</protein>
<dbReference type="EMBL" id="NAJN01001793">
    <property type="protein sequence ID" value="TKA61179.1"/>
    <property type="molecule type" value="Genomic_DNA"/>
</dbReference>
<evidence type="ECO:0000313" key="2">
    <source>
        <dbReference type="Proteomes" id="UP000308768"/>
    </source>
</evidence>
<name>A0A4V5NCZ0_9PEZI</name>
<comment type="caution">
    <text evidence="1">The sequence shown here is derived from an EMBL/GenBank/DDBJ whole genome shotgun (WGS) entry which is preliminary data.</text>
</comment>
<dbReference type="AlphaFoldDB" id="A0A4V5NCZ0"/>
<dbReference type="STRING" id="331657.A0A4V5NCZ0"/>
<proteinExistence type="predicted"/>
<accession>A0A4V5NCZ0</accession>
<evidence type="ECO:0000313" key="1">
    <source>
        <dbReference type="EMBL" id="TKA61179.1"/>
    </source>
</evidence>
<dbReference type="Proteomes" id="UP000308768">
    <property type="component" value="Unassembled WGS sequence"/>
</dbReference>
<sequence length="81" mass="8498">MAATLPFRDINVHASSSYYAFSSPSSPNAPTLVIDRPSGDIRLNEGKLLGGQRVSSVAGILGIIKLRLGTAPFVASRMKPG</sequence>
<keyword evidence="2" id="KW-1185">Reference proteome</keyword>
<dbReference type="OrthoDB" id="10426021at2759"/>